<name>A0AAF0ZLZ5_SOLVR</name>
<dbReference type="InterPro" id="IPR050951">
    <property type="entry name" value="Retrovirus_Pol_polyprotein"/>
</dbReference>
<protein>
    <recommendedName>
        <fullName evidence="3">Reverse transcriptase/retrotransposon-derived protein RNase H-like domain-containing protein</fullName>
    </recommendedName>
</protein>
<accession>A0AAF0ZLZ5</accession>
<dbReference type="SUPFAM" id="SSF56672">
    <property type="entry name" value="DNA/RNA polymerases"/>
    <property type="match status" value="1"/>
</dbReference>
<feature type="signal peptide" evidence="2">
    <location>
        <begin position="1"/>
        <end position="19"/>
    </location>
</feature>
<dbReference type="InterPro" id="IPR043502">
    <property type="entry name" value="DNA/RNA_pol_sf"/>
</dbReference>
<dbReference type="AlphaFoldDB" id="A0AAF0ZLZ5"/>
<dbReference type="Proteomes" id="UP001234989">
    <property type="component" value="Chromosome 8"/>
</dbReference>
<feature type="chain" id="PRO_5042241954" description="Reverse transcriptase/retrotransposon-derived protein RNase H-like domain-containing protein" evidence="2">
    <location>
        <begin position="20"/>
        <end position="172"/>
    </location>
</feature>
<reference evidence="4" key="1">
    <citation type="submission" date="2023-08" db="EMBL/GenBank/DDBJ databases">
        <title>A de novo genome assembly of Solanum verrucosum Schlechtendal, a Mexican diploid species geographically isolated from the other diploid A-genome species in potato relatives.</title>
        <authorList>
            <person name="Hosaka K."/>
        </authorList>
    </citation>
    <scope>NUCLEOTIDE SEQUENCE</scope>
    <source>
        <tissue evidence="4">Young leaves</tissue>
    </source>
</reference>
<evidence type="ECO:0000256" key="1">
    <source>
        <dbReference type="ARBA" id="ARBA00023268"/>
    </source>
</evidence>
<keyword evidence="1" id="KW-0511">Multifunctional enzyme</keyword>
<organism evidence="4 5">
    <name type="scientific">Solanum verrucosum</name>
    <dbReference type="NCBI Taxonomy" id="315347"/>
    <lineage>
        <taxon>Eukaryota</taxon>
        <taxon>Viridiplantae</taxon>
        <taxon>Streptophyta</taxon>
        <taxon>Embryophyta</taxon>
        <taxon>Tracheophyta</taxon>
        <taxon>Spermatophyta</taxon>
        <taxon>Magnoliopsida</taxon>
        <taxon>eudicotyledons</taxon>
        <taxon>Gunneridae</taxon>
        <taxon>Pentapetalae</taxon>
        <taxon>asterids</taxon>
        <taxon>lamiids</taxon>
        <taxon>Solanales</taxon>
        <taxon>Solanaceae</taxon>
        <taxon>Solanoideae</taxon>
        <taxon>Solaneae</taxon>
        <taxon>Solanum</taxon>
    </lineage>
</organism>
<feature type="domain" description="Reverse transcriptase/retrotransposon-derived protein RNase H-like" evidence="3">
    <location>
        <begin position="97"/>
        <end position="157"/>
    </location>
</feature>
<evidence type="ECO:0000313" key="4">
    <source>
        <dbReference type="EMBL" id="WMV42470.1"/>
    </source>
</evidence>
<gene>
    <name evidence="4" type="ORF">MTR67_035855</name>
</gene>
<dbReference type="Pfam" id="PF17919">
    <property type="entry name" value="RT_RNaseH_2"/>
    <property type="match status" value="1"/>
</dbReference>
<keyword evidence="5" id="KW-1185">Reference proteome</keyword>
<dbReference type="InterPro" id="IPR041577">
    <property type="entry name" value="RT_RNaseH_2"/>
</dbReference>
<sequence length="172" mass="19619">MSIIFVLFLVFLGNKGCLQNSQSVNFVAFLGHVVSKEGVMVDPQKIEAVRNLVRSSSVTEIKSFGGPTSYYRQFVKNFTSIATQLTNLTKKEIPFEWTEKYEESFQKLKTLLTTVPILALPVEGKDFVVYYDASHSGLSAVLMQKKNIIAYESRQLKCMRGIIQHVIWSWQR</sequence>
<dbReference type="PANTHER" id="PTHR37984">
    <property type="entry name" value="PROTEIN CBG26694"/>
    <property type="match status" value="1"/>
</dbReference>
<dbReference type="GO" id="GO:0003824">
    <property type="term" value="F:catalytic activity"/>
    <property type="evidence" value="ECO:0007669"/>
    <property type="project" value="UniProtKB-KW"/>
</dbReference>
<dbReference type="FunFam" id="3.30.70.270:FF:000020">
    <property type="entry name" value="Transposon Tf2-6 polyprotein-like Protein"/>
    <property type="match status" value="1"/>
</dbReference>
<dbReference type="PANTHER" id="PTHR37984:SF5">
    <property type="entry name" value="PROTEIN NYNRIN-LIKE"/>
    <property type="match status" value="1"/>
</dbReference>
<dbReference type="InterPro" id="IPR043128">
    <property type="entry name" value="Rev_trsase/Diguanyl_cyclase"/>
</dbReference>
<evidence type="ECO:0000259" key="3">
    <source>
        <dbReference type="Pfam" id="PF17919"/>
    </source>
</evidence>
<dbReference type="EMBL" id="CP133619">
    <property type="protein sequence ID" value="WMV42470.1"/>
    <property type="molecule type" value="Genomic_DNA"/>
</dbReference>
<evidence type="ECO:0000256" key="2">
    <source>
        <dbReference type="SAM" id="SignalP"/>
    </source>
</evidence>
<evidence type="ECO:0000313" key="5">
    <source>
        <dbReference type="Proteomes" id="UP001234989"/>
    </source>
</evidence>
<dbReference type="Gene3D" id="3.30.70.270">
    <property type="match status" value="1"/>
</dbReference>
<keyword evidence="2" id="KW-0732">Signal</keyword>
<proteinExistence type="predicted"/>